<evidence type="ECO:0000256" key="1">
    <source>
        <dbReference type="ARBA" id="ARBA00022614"/>
    </source>
</evidence>
<evidence type="ECO:0000256" key="2">
    <source>
        <dbReference type="ARBA" id="ARBA00022737"/>
    </source>
</evidence>
<keyword evidence="1" id="KW-0433">Leucine-rich repeat</keyword>
<dbReference type="EMBL" id="CM029050">
    <property type="protein sequence ID" value="KAG2565899.1"/>
    <property type="molecule type" value="Genomic_DNA"/>
</dbReference>
<comment type="caution">
    <text evidence="3">The sequence shown here is derived from an EMBL/GenBank/DDBJ whole genome shotgun (WGS) entry which is preliminary data.</text>
</comment>
<accession>A0A8T0PZX2</accession>
<organism evidence="3 4">
    <name type="scientific">Panicum virgatum</name>
    <name type="common">Blackwell switchgrass</name>
    <dbReference type="NCBI Taxonomy" id="38727"/>
    <lineage>
        <taxon>Eukaryota</taxon>
        <taxon>Viridiplantae</taxon>
        <taxon>Streptophyta</taxon>
        <taxon>Embryophyta</taxon>
        <taxon>Tracheophyta</taxon>
        <taxon>Spermatophyta</taxon>
        <taxon>Magnoliopsida</taxon>
        <taxon>Liliopsida</taxon>
        <taxon>Poales</taxon>
        <taxon>Poaceae</taxon>
        <taxon>PACMAD clade</taxon>
        <taxon>Panicoideae</taxon>
        <taxon>Panicodae</taxon>
        <taxon>Paniceae</taxon>
        <taxon>Panicinae</taxon>
        <taxon>Panicum</taxon>
        <taxon>Panicum sect. Hiantes</taxon>
    </lineage>
</organism>
<protein>
    <submittedName>
        <fullName evidence="3">Uncharacterized protein</fullName>
    </submittedName>
</protein>
<keyword evidence="2" id="KW-0677">Repeat</keyword>
<dbReference type="SMART" id="SM00369">
    <property type="entry name" value="LRR_TYP"/>
    <property type="match status" value="3"/>
</dbReference>
<sequence length="1070" mass="122702">MVESSSFRMPLTKWHHDLQDINFWLNGYLNSPAYHNLEEKLYLYRVQWNVGVGPTACFTRAISSIARDVRIRRRGPFDHVIEVDMKHAASELGIRFDDINDMLHIKVAEQLGLLEHKYDMADAELRYYTYMEKKQYDTVSPRELKYSVAPQIMQNLLTKKYLLVVQNLDRPIKPIVIDDTTEGLCLPAPGWKDSLWIVSTTSQDVYDRSNKPDEPRVIESFAGDDILILTLHSLEQAAKYISVAVGHGEEKYWHHVAIQCFHYATMLLIPHSSNIDPPKCDAQADVSSDVLIRQWAAQGILPVMKPSVQERMGEDTDGYHCQYYGDDIYQLGNDILEAFREYSLLQLPFSPATKDDEATISAAHFLAYHSLVVEPLTSDELCEGNHSQLEHMQWISHVGDQGWHVSRDWLSQESSGPTTLIIRHCSQHSRLFMKLESDDFLVKLPCLRVLDISYTPIESLPPSICCLQKLQLLSLRGCYNLRSPFCFPDTETTLCENNGNKKLNLLYLDLSYSNIHTFQCDFFHSMPNLKELLLVRCSNLEELPPSIAVLSSLTTFDIMCSNFKELPPSIAMLSSLPTLEIINTQIKSFPIEIFEEMRKLRSLKLIDNKLLGLTEIKLVGHSTLNSFSLIGAPRTKRLSLLGCRKLESVDIKEVDALEELDLSATGIKELPDNIPNLPQLRRLLLRGVPSLRRFPWHKLHRFPDVFCLDQCSSDGTVNHDCSTPQVAQVCISDSRLFYSFNDATVGLVRGGRILKSFHVQITSCKAITRMIQDDEDMVKTNKLHASLAAYADVNRRYLTDGVWMVSMDDVPPFRETERHVGISAVERYPHGLRYLLAVTKSISMSDDTHVSCLNDLSRLDILEECKLQRCHRMVLVFNDVYPDYLGPSLKNAHVCHLKSLTHFYKERDYDIDFRGLKHLRLEHCPRLEGVMPRGSALPSLVTLDILFCYNLKAIFYYNSESSSSFELPCLRRIHLQELPLLEHLRDDDAVLAAPAWEELHVRGCWSLRRLPRLIDRRPGKKAVTVSGERAWWTKLRWDGRDDSHCESYEPRLPPASASIRERVIIKTYLR</sequence>
<gene>
    <name evidence="3" type="ORF">PVAP13_7NG161000</name>
</gene>
<dbReference type="EMBL" id="CM029050">
    <property type="protein sequence ID" value="KAG2565900.1"/>
    <property type="molecule type" value="Genomic_DNA"/>
</dbReference>
<reference evidence="3" key="1">
    <citation type="submission" date="2020-05" db="EMBL/GenBank/DDBJ databases">
        <title>WGS assembly of Panicum virgatum.</title>
        <authorList>
            <person name="Lovell J.T."/>
            <person name="Jenkins J."/>
            <person name="Shu S."/>
            <person name="Juenger T.E."/>
            <person name="Schmutz J."/>
        </authorList>
    </citation>
    <scope>NUCLEOTIDE SEQUENCE</scope>
    <source>
        <strain evidence="3">AP13</strain>
    </source>
</reference>
<dbReference type="OrthoDB" id="668085at2759"/>
<evidence type="ECO:0000313" key="4">
    <source>
        <dbReference type="Proteomes" id="UP000823388"/>
    </source>
</evidence>
<dbReference type="InterPro" id="IPR032675">
    <property type="entry name" value="LRR_dom_sf"/>
</dbReference>
<evidence type="ECO:0000313" key="3">
    <source>
        <dbReference type="EMBL" id="KAG2565899.1"/>
    </source>
</evidence>
<dbReference type="PANTHER" id="PTHR47186:SF20">
    <property type="entry name" value="DISEASE RESISTANCE PROTEIN RPS5-LIKE"/>
    <property type="match status" value="1"/>
</dbReference>
<dbReference type="Gene3D" id="3.80.10.10">
    <property type="entry name" value="Ribonuclease Inhibitor"/>
    <property type="match status" value="3"/>
</dbReference>
<dbReference type="Proteomes" id="UP000823388">
    <property type="component" value="Chromosome 7N"/>
</dbReference>
<dbReference type="AlphaFoldDB" id="A0A8T0PZX2"/>
<keyword evidence="4" id="KW-1185">Reference proteome</keyword>
<dbReference type="PANTHER" id="PTHR47186">
    <property type="entry name" value="LEUCINE-RICH REPEAT-CONTAINING PROTEIN 57"/>
    <property type="match status" value="1"/>
</dbReference>
<dbReference type="SUPFAM" id="SSF52058">
    <property type="entry name" value="L domain-like"/>
    <property type="match status" value="2"/>
</dbReference>
<name>A0A8T0PZX2_PANVG</name>
<dbReference type="InterPro" id="IPR003591">
    <property type="entry name" value="Leu-rich_rpt_typical-subtyp"/>
</dbReference>
<proteinExistence type="predicted"/>